<proteinExistence type="inferred from homology"/>
<dbReference type="GO" id="GO:0000978">
    <property type="term" value="F:RNA polymerase II cis-regulatory region sequence-specific DNA binding"/>
    <property type="evidence" value="ECO:0007669"/>
    <property type="project" value="TreeGrafter"/>
</dbReference>
<keyword evidence="4" id="KW-0175">Coiled coil</keyword>
<accession>A0A2Z7BEB6</accession>
<dbReference type="SUPFAM" id="SSF47113">
    <property type="entry name" value="Histone-fold"/>
    <property type="match status" value="1"/>
</dbReference>
<dbReference type="Gene3D" id="1.10.20.10">
    <property type="entry name" value="Histone, subunit A"/>
    <property type="match status" value="1"/>
</dbReference>
<dbReference type="GO" id="GO:0001228">
    <property type="term" value="F:DNA-binding transcription activator activity, RNA polymerase II-specific"/>
    <property type="evidence" value="ECO:0007669"/>
    <property type="project" value="InterPro"/>
</dbReference>
<evidence type="ECO:0000256" key="1">
    <source>
        <dbReference type="ARBA" id="ARBA00009053"/>
    </source>
</evidence>
<name>A0A2Z7BEB6_9LAMI</name>
<protein>
    <recommendedName>
        <fullName evidence="5">Transcription factor CBF/NF-Y/archaeal histone domain-containing protein</fullName>
    </recommendedName>
</protein>
<dbReference type="GO" id="GO:0046982">
    <property type="term" value="F:protein heterodimerization activity"/>
    <property type="evidence" value="ECO:0007669"/>
    <property type="project" value="InterPro"/>
</dbReference>
<reference evidence="7" key="2">
    <citation type="submission" date="2016-02" db="EMBL/GenBank/DDBJ databases">
        <authorList>
            <person name="Alioto T."/>
            <person name="Alioto T."/>
        </authorList>
    </citation>
    <scope>NUCLEOTIDE SEQUENCE</scope>
</reference>
<evidence type="ECO:0000259" key="5">
    <source>
        <dbReference type="Pfam" id="PF00808"/>
    </source>
</evidence>
<reference evidence="7 8" key="1">
    <citation type="journal article" date="2015" name="Proc. Natl. Acad. Sci. U.S.A.">
        <title>The resurrection genome of Boea hygrometrica: A blueprint for survival of dehydration.</title>
        <authorList>
            <person name="Xiao L."/>
            <person name="Yang G."/>
            <person name="Zhang L."/>
            <person name="Yang X."/>
            <person name="Zhao S."/>
            <person name="Ji Z."/>
            <person name="Zhou Q."/>
            <person name="Hu M."/>
            <person name="Wang Y."/>
            <person name="Chen M."/>
            <person name="Xu Y."/>
            <person name="Jin H."/>
            <person name="Xiao X."/>
            <person name="Hu G."/>
            <person name="Bao F."/>
            <person name="Hu Y."/>
            <person name="Wan P."/>
            <person name="Li L."/>
            <person name="Deng X."/>
            <person name="Kuang T."/>
            <person name="Xiang C."/>
            <person name="Zhu J.K."/>
            <person name="Oliver M.J."/>
            <person name="He Y."/>
        </authorList>
    </citation>
    <scope>NUCLEOTIDE SEQUENCE [LARGE SCALE GENOMIC DNA]</scope>
    <source>
        <strain evidence="8">cv. XS01</strain>
    </source>
</reference>
<dbReference type="InterPro" id="IPR027113">
    <property type="entry name" value="Transc_fact_NFYB/HAP3"/>
</dbReference>
<evidence type="ECO:0000313" key="6">
    <source>
        <dbReference type="EMBL" id="KZV06723.1"/>
    </source>
</evidence>
<evidence type="ECO:0000256" key="3">
    <source>
        <dbReference type="ARBA" id="ARBA00023163"/>
    </source>
</evidence>
<keyword evidence="3" id="KW-0804">Transcription</keyword>
<dbReference type="PANTHER" id="PTHR11064">
    <property type="entry name" value="CCAAT-BINDING TRANSCRIPTION FACTOR-RELATED"/>
    <property type="match status" value="1"/>
</dbReference>
<dbReference type="PRINTS" id="PR00615">
    <property type="entry name" value="CCAATSUBUNTA"/>
</dbReference>
<keyword evidence="2" id="KW-0805">Transcription regulation</keyword>
<feature type="domain" description="Transcription factor CBF/NF-Y/archaeal histone" evidence="5">
    <location>
        <begin position="1"/>
        <end position="37"/>
    </location>
</feature>
<keyword evidence="8" id="KW-1185">Reference proteome</keyword>
<comment type="similarity">
    <text evidence="1">Belongs to the NFYB/HAP3 subunit family.</text>
</comment>
<dbReference type="OrthoDB" id="386949at2759"/>
<dbReference type="CDD" id="cd22907">
    <property type="entry name" value="HFD_NFYB"/>
    <property type="match status" value="1"/>
</dbReference>
<dbReference type="PANTHER" id="PTHR11064:SF175">
    <property type="entry name" value="NUCLEAR TRANSCRIPTION FACTOR Y PROTEIN"/>
    <property type="match status" value="1"/>
</dbReference>
<dbReference type="AlphaFoldDB" id="A0A2Z7BEB6"/>
<dbReference type="Pfam" id="PF00808">
    <property type="entry name" value="CBFD_NFYB_HMF"/>
    <property type="match status" value="1"/>
</dbReference>
<evidence type="ECO:0000313" key="8">
    <source>
        <dbReference type="Proteomes" id="UP000250235"/>
    </source>
</evidence>
<dbReference type="EMBL" id="KV006883">
    <property type="protein sequence ID" value="KZV32367.1"/>
    <property type="molecule type" value="Genomic_DNA"/>
</dbReference>
<evidence type="ECO:0000313" key="7">
    <source>
        <dbReference type="EMBL" id="KZV32367.1"/>
    </source>
</evidence>
<evidence type="ECO:0000256" key="4">
    <source>
        <dbReference type="SAM" id="Coils"/>
    </source>
</evidence>
<dbReference type="Proteomes" id="UP000250235">
    <property type="component" value="Unassembled WGS sequence"/>
</dbReference>
<organism evidence="7 8">
    <name type="scientific">Dorcoceras hygrometricum</name>
    <dbReference type="NCBI Taxonomy" id="472368"/>
    <lineage>
        <taxon>Eukaryota</taxon>
        <taxon>Viridiplantae</taxon>
        <taxon>Streptophyta</taxon>
        <taxon>Embryophyta</taxon>
        <taxon>Tracheophyta</taxon>
        <taxon>Spermatophyta</taxon>
        <taxon>Magnoliopsida</taxon>
        <taxon>eudicotyledons</taxon>
        <taxon>Gunneridae</taxon>
        <taxon>Pentapetalae</taxon>
        <taxon>asterids</taxon>
        <taxon>lamiids</taxon>
        <taxon>Lamiales</taxon>
        <taxon>Gesneriaceae</taxon>
        <taxon>Didymocarpoideae</taxon>
        <taxon>Trichosporeae</taxon>
        <taxon>Loxocarpinae</taxon>
        <taxon>Dorcoceras</taxon>
    </lineage>
</organism>
<sequence>MQECVTEFISFVTGEASAKCFKEKRKIVNGDDICWALVTLGFDEYAEALKRYLRKHREAEEERVNHNKVKDAPVLVNLGLNSMEKREYRNMGCQNIEKIMVMIK</sequence>
<dbReference type="InterPro" id="IPR003958">
    <property type="entry name" value="CBFA_NFYB_domain"/>
</dbReference>
<feature type="coiled-coil region" evidence="4">
    <location>
        <begin position="42"/>
        <end position="69"/>
    </location>
</feature>
<dbReference type="GO" id="GO:0016602">
    <property type="term" value="C:CCAAT-binding factor complex"/>
    <property type="evidence" value="ECO:0007669"/>
    <property type="project" value="InterPro"/>
</dbReference>
<gene>
    <name evidence="7" type="ORF">F511_03650</name>
    <name evidence="6" type="ORF">F511_45796</name>
</gene>
<dbReference type="EMBL" id="KV064681">
    <property type="protein sequence ID" value="KZV06723.1"/>
    <property type="molecule type" value="Genomic_DNA"/>
</dbReference>
<dbReference type="InterPro" id="IPR009072">
    <property type="entry name" value="Histone-fold"/>
</dbReference>
<evidence type="ECO:0000256" key="2">
    <source>
        <dbReference type="ARBA" id="ARBA00023015"/>
    </source>
</evidence>